<dbReference type="SUPFAM" id="SSF50891">
    <property type="entry name" value="Cyclophilin-like"/>
    <property type="match status" value="1"/>
</dbReference>
<gene>
    <name evidence="7" type="primary">ppiA</name>
    <name evidence="7" type="ORF">Pan265_23140</name>
</gene>
<comment type="catalytic activity">
    <reaction evidence="4">
        <text>[protein]-peptidylproline (omega=180) = [protein]-peptidylproline (omega=0)</text>
        <dbReference type="Rhea" id="RHEA:16237"/>
        <dbReference type="Rhea" id="RHEA-COMP:10747"/>
        <dbReference type="Rhea" id="RHEA-COMP:10748"/>
        <dbReference type="ChEBI" id="CHEBI:83833"/>
        <dbReference type="ChEBI" id="CHEBI:83834"/>
        <dbReference type="EC" id="5.2.1.8"/>
    </reaction>
</comment>
<keyword evidence="3 4" id="KW-0413">Isomerase</keyword>
<dbReference type="InterPro" id="IPR002130">
    <property type="entry name" value="Cyclophilin-type_PPIase_dom"/>
</dbReference>
<sequence length="243" mass="25804" precursor="true">MIRLIGVLVAALALASGVAFAQEAEEAPAEAQQGTVVRFTTQLGTVDIQLFDERTPITVANFLRLVNEKAYDGAFFHRLVPGFVIQGGGYCIGENEAGEEIIAQVPDHGPVKNEPGIPNTRGTISMAKLGGDPDSATNQFFISLGDNRANLDRQNGGFTVFGEVVEKDVPMLAKFNALERANAGGPFSDLPLIALPEEPVLDLSDLVVIESVRVLDPETGDPVEAEGDGPEDEDTARDEGGDE</sequence>
<feature type="signal peptide" evidence="4">
    <location>
        <begin position="1"/>
        <end position="21"/>
    </location>
</feature>
<dbReference type="AlphaFoldDB" id="A0A518BZR3"/>
<evidence type="ECO:0000256" key="2">
    <source>
        <dbReference type="ARBA" id="ARBA00023110"/>
    </source>
</evidence>
<evidence type="ECO:0000313" key="8">
    <source>
        <dbReference type="Proteomes" id="UP000320386"/>
    </source>
</evidence>
<dbReference type="Pfam" id="PF00160">
    <property type="entry name" value="Pro_isomerase"/>
    <property type="match status" value="1"/>
</dbReference>
<feature type="domain" description="PPIase cyclophilin-type" evidence="6">
    <location>
        <begin position="41"/>
        <end position="197"/>
    </location>
</feature>
<dbReference type="GO" id="GO:0003755">
    <property type="term" value="F:peptidyl-prolyl cis-trans isomerase activity"/>
    <property type="evidence" value="ECO:0007669"/>
    <property type="project" value="UniProtKB-UniRule"/>
</dbReference>
<dbReference type="KEGG" id="mcad:Pan265_23140"/>
<keyword evidence="2 4" id="KW-0697">Rotamase</keyword>
<dbReference type="PRINTS" id="PR00153">
    <property type="entry name" value="CSAPPISMRASE"/>
</dbReference>
<dbReference type="EMBL" id="CP036280">
    <property type="protein sequence ID" value="QDU72449.1"/>
    <property type="molecule type" value="Genomic_DNA"/>
</dbReference>
<dbReference type="PROSITE" id="PS00170">
    <property type="entry name" value="CSA_PPIASE_1"/>
    <property type="match status" value="1"/>
</dbReference>
<dbReference type="Gene3D" id="2.40.100.10">
    <property type="entry name" value="Cyclophilin-like"/>
    <property type="match status" value="1"/>
</dbReference>
<reference evidence="7 8" key="1">
    <citation type="submission" date="2019-02" db="EMBL/GenBank/DDBJ databases">
        <title>Deep-cultivation of Planctomycetes and their phenomic and genomic characterization uncovers novel biology.</title>
        <authorList>
            <person name="Wiegand S."/>
            <person name="Jogler M."/>
            <person name="Boedeker C."/>
            <person name="Pinto D."/>
            <person name="Vollmers J."/>
            <person name="Rivas-Marin E."/>
            <person name="Kohn T."/>
            <person name="Peeters S.H."/>
            <person name="Heuer A."/>
            <person name="Rast P."/>
            <person name="Oberbeckmann S."/>
            <person name="Bunk B."/>
            <person name="Jeske O."/>
            <person name="Meyerdierks A."/>
            <person name="Storesund J.E."/>
            <person name="Kallscheuer N."/>
            <person name="Luecker S."/>
            <person name="Lage O.M."/>
            <person name="Pohl T."/>
            <person name="Merkel B.J."/>
            <person name="Hornburger P."/>
            <person name="Mueller R.-W."/>
            <person name="Bruemmer F."/>
            <person name="Labrenz M."/>
            <person name="Spormann A.M."/>
            <person name="Op den Camp H."/>
            <person name="Overmann J."/>
            <person name="Amann R."/>
            <person name="Jetten M.S.M."/>
            <person name="Mascher T."/>
            <person name="Medema M.H."/>
            <person name="Devos D.P."/>
            <person name="Kaster A.-K."/>
            <person name="Ovreas L."/>
            <person name="Rohde M."/>
            <person name="Galperin M.Y."/>
            <person name="Jogler C."/>
        </authorList>
    </citation>
    <scope>NUCLEOTIDE SEQUENCE [LARGE SCALE GENOMIC DNA]</scope>
    <source>
        <strain evidence="7 8">Pan265</strain>
    </source>
</reference>
<evidence type="ECO:0000313" key="7">
    <source>
        <dbReference type="EMBL" id="QDU72449.1"/>
    </source>
</evidence>
<name>A0A518BZR3_9BACT</name>
<proteinExistence type="inferred from homology"/>
<accession>A0A518BZR3</accession>
<dbReference type="PROSITE" id="PS50072">
    <property type="entry name" value="CSA_PPIASE_2"/>
    <property type="match status" value="1"/>
</dbReference>
<dbReference type="RefSeq" id="WP_145446613.1">
    <property type="nucleotide sequence ID" value="NZ_CP036280.1"/>
</dbReference>
<dbReference type="EC" id="5.2.1.8" evidence="4"/>
<keyword evidence="8" id="KW-1185">Reference proteome</keyword>
<dbReference type="PANTHER" id="PTHR43246">
    <property type="entry name" value="PEPTIDYL-PROLYL CIS-TRANS ISOMERASE CYP38, CHLOROPLASTIC"/>
    <property type="match status" value="1"/>
</dbReference>
<evidence type="ECO:0000256" key="5">
    <source>
        <dbReference type="SAM" id="MobiDB-lite"/>
    </source>
</evidence>
<evidence type="ECO:0000256" key="1">
    <source>
        <dbReference type="ARBA" id="ARBA00007365"/>
    </source>
</evidence>
<dbReference type="Proteomes" id="UP000320386">
    <property type="component" value="Chromosome"/>
</dbReference>
<feature type="region of interest" description="Disordered" evidence="5">
    <location>
        <begin position="214"/>
        <end position="243"/>
    </location>
</feature>
<feature type="chain" id="PRO_5022249551" description="Peptidyl-prolyl cis-trans isomerase" evidence="4">
    <location>
        <begin position="22"/>
        <end position="243"/>
    </location>
</feature>
<keyword evidence="4" id="KW-0732">Signal</keyword>
<comment type="similarity">
    <text evidence="1 4">Belongs to the cyclophilin-type PPIase family.</text>
</comment>
<evidence type="ECO:0000259" key="6">
    <source>
        <dbReference type="PROSITE" id="PS50072"/>
    </source>
</evidence>
<dbReference type="InterPro" id="IPR020892">
    <property type="entry name" value="Cyclophilin-type_PPIase_CS"/>
</dbReference>
<feature type="compositionally biased region" description="Acidic residues" evidence="5">
    <location>
        <begin position="218"/>
        <end position="243"/>
    </location>
</feature>
<dbReference type="InterPro" id="IPR029000">
    <property type="entry name" value="Cyclophilin-like_dom_sf"/>
</dbReference>
<comment type="function">
    <text evidence="4">PPIases accelerate the folding of proteins. It catalyzes the cis-trans isomerization of proline imidic peptide bonds in oligopeptides.</text>
</comment>
<dbReference type="GO" id="GO:0006457">
    <property type="term" value="P:protein folding"/>
    <property type="evidence" value="ECO:0007669"/>
    <property type="project" value="InterPro"/>
</dbReference>
<evidence type="ECO:0000256" key="3">
    <source>
        <dbReference type="ARBA" id="ARBA00023235"/>
    </source>
</evidence>
<organism evidence="7 8">
    <name type="scientific">Mucisphaera calidilacus</name>
    <dbReference type="NCBI Taxonomy" id="2527982"/>
    <lineage>
        <taxon>Bacteria</taxon>
        <taxon>Pseudomonadati</taxon>
        <taxon>Planctomycetota</taxon>
        <taxon>Phycisphaerae</taxon>
        <taxon>Phycisphaerales</taxon>
        <taxon>Phycisphaeraceae</taxon>
        <taxon>Mucisphaera</taxon>
    </lineage>
</organism>
<protein>
    <recommendedName>
        <fullName evidence="4">Peptidyl-prolyl cis-trans isomerase</fullName>
        <shortName evidence="4">PPIase</shortName>
        <ecNumber evidence="4">5.2.1.8</ecNumber>
    </recommendedName>
</protein>
<dbReference type="InterPro" id="IPR044665">
    <property type="entry name" value="E_coli_cyclophilin_A-like"/>
</dbReference>
<dbReference type="OrthoDB" id="270889at2"/>
<evidence type="ECO:0000256" key="4">
    <source>
        <dbReference type="RuleBase" id="RU363019"/>
    </source>
</evidence>